<dbReference type="InterPro" id="IPR001138">
    <property type="entry name" value="Zn2Cys6_DnaBD"/>
</dbReference>
<dbReference type="PANTHER" id="PTHR31001">
    <property type="entry name" value="UNCHARACTERIZED TRANSCRIPTIONAL REGULATORY PROTEIN"/>
    <property type="match status" value="1"/>
</dbReference>
<organism evidence="5 6">
    <name type="scientific">Lepidopterella palustris CBS 459.81</name>
    <dbReference type="NCBI Taxonomy" id="1314670"/>
    <lineage>
        <taxon>Eukaryota</taxon>
        <taxon>Fungi</taxon>
        <taxon>Dikarya</taxon>
        <taxon>Ascomycota</taxon>
        <taxon>Pezizomycotina</taxon>
        <taxon>Dothideomycetes</taxon>
        <taxon>Pleosporomycetidae</taxon>
        <taxon>Mytilinidiales</taxon>
        <taxon>Argynnaceae</taxon>
        <taxon>Lepidopterella</taxon>
    </lineage>
</organism>
<dbReference type="OrthoDB" id="3014581at2759"/>
<feature type="domain" description="Zn(2)-C6 fungal-type" evidence="4">
    <location>
        <begin position="16"/>
        <end position="45"/>
    </location>
</feature>
<sequence length="761" mass="84829">MPKDQQTRVPRQRPVSCRFCRSRKLRCNRESPCSNCVSRGVTCELENGVRPPSGTTSASESELLERIRKLERLVESQKVCQNETVKPHHQSPGTPLQQMHSSTVSPETETLGNDIAYLESIYSNHELLQHKILSNKLVFKICPIAHITDAPAYINHSTTSFEPLRCIWLPQYPEAKILLEKYVQDIDHVHHVVHTPSLPDLLSRAYTCLSVPGSVTKPGGGLIFLFLGIFACATNSWTHLDCDRGLFSACAEANAQAPLWVKALEDVLDIAHRTTGVSMEGIQGVTIAAFVVLNISGVSRRCKALFNMALLLARDAGLHVLDHPSNADSANMARTEIGRRLWWYLVASDWQAPARFHAAVRGVYHCHPRQMAVKKPLNLNDEDLVDGMSQNQKPLSWPTMMSYPLQRIRIAEIMRSLMDRNPLIMSHAGGLGHDAVMDIDTELQLFINDIPPFFSMTTAELEATYQLSPLRAIGIVHQGFCLHSLTWSQRCTLHFPSFSRGFVDPAYAASRDVCLHSARQVIKTETLLRSSGLFTATRYKFFGPLVSVFMASVVVLLMDINHNKSSTQRDRLSGDILDAIRILEHARHESETAAKFLESLMCVVKKHKVCKPVAQVGTGLMCSDGAEVYDTTDTQPAVGLLPPITPASMLRSNEVGGMDIVHERPESGEDLSAYFNELAQSFEQGVDVGSFDWDNSNVSAAFDEEFDCIYATEITCSMERGSVWSSCHVDCRFVVEKFARPAPRCRERRRCKGDSHKAPGD</sequence>
<evidence type="ECO:0000256" key="2">
    <source>
        <dbReference type="ARBA" id="ARBA00023242"/>
    </source>
</evidence>
<dbReference type="PROSITE" id="PS50048">
    <property type="entry name" value="ZN2_CY6_FUNGAL_2"/>
    <property type="match status" value="1"/>
</dbReference>
<dbReference type="AlphaFoldDB" id="A0A8E2E3C8"/>
<dbReference type="InterPro" id="IPR050613">
    <property type="entry name" value="Sec_Metabolite_Reg"/>
</dbReference>
<dbReference type="GO" id="GO:0000981">
    <property type="term" value="F:DNA-binding transcription factor activity, RNA polymerase II-specific"/>
    <property type="evidence" value="ECO:0007669"/>
    <property type="project" value="InterPro"/>
</dbReference>
<dbReference type="CDD" id="cd12148">
    <property type="entry name" value="fungal_TF_MHR"/>
    <property type="match status" value="1"/>
</dbReference>
<keyword evidence="6" id="KW-1185">Reference proteome</keyword>
<dbReference type="Gene3D" id="4.10.240.10">
    <property type="entry name" value="Zn(2)-C6 fungal-type DNA-binding domain"/>
    <property type="match status" value="1"/>
</dbReference>
<evidence type="ECO:0000313" key="6">
    <source>
        <dbReference type="Proteomes" id="UP000250266"/>
    </source>
</evidence>
<dbReference type="PROSITE" id="PS00463">
    <property type="entry name" value="ZN2_CY6_FUNGAL_1"/>
    <property type="match status" value="1"/>
</dbReference>
<evidence type="ECO:0000256" key="3">
    <source>
        <dbReference type="SAM" id="MobiDB-lite"/>
    </source>
</evidence>
<dbReference type="Proteomes" id="UP000250266">
    <property type="component" value="Unassembled WGS sequence"/>
</dbReference>
<dbReference type="SUPFAM" id="SSF57701">
    <property type="entry name" value="Zn2/Cys6 DNA-binding domain"/>
    <property type="match status" value="1"/>
</dbReference>
<evidence type="ECO:0000256" key="1">
    <source>
        <dbReference type="ARBA" id="ARBA00004123"/>
    </source>
</evidence>
<dbReference type="Pfam" id="PF00172">
    <property type="entry name" value="Zn_clus"/>
    <property type="match status" value="1"/>
</dbReference>
<dbReference type="SMART" id="SM00066">
    <property type="entry name" value="GAL4"/>
    <property type="match status" value="1"/>
</dbReference>
<dbReference type="CDD" id="cd00067">
    <property type="entry name" value="GAL4"/>
    <property type="match status" value="1"/>
</dbReference>
<dbReference type="GO" id="GO:0005634">
    <property type="term" value="C:nucleus"/>
    <property type="evidence" value="ECO:0007669"/>
    <property type="project" value="UniProtKB-SubCell"/>
</dbReference>
<evidence type="ECO:0000259" key="4">
    <source>
        <dbReference type="PROSITE" id="PS50048"/>
    </source>
</evidence>
<protein>
    <recommendedName>
        <fullName evidence="4">Zn(2)-C6 fungal-type domain-containing protein</fullName>
    </recommendedName>
</protein>
<proteinExistence type="predicted"/>
<dbReference type="InterPro" id="IPR036864">
    <property type="entry name" value="Zn2-C6_fun-type_DNA-bd_sf"/>
</dbReference>
<comment type="subcellular location">
    <subcellularLocation>
        <location evidence="1">Nucleus</location>
    </subcellularLocation>
</comment>
<dbReference type="EMBL" id="KV745207">
    <property type="protein sequence ID" value="OCK76485.1"/>
    <property type="molecule type" value="Genomic_DNA"/>
</dbReference>
<name>A0A8E2E3C8_9PEZI</name>
<dbReference type="PANTHER" id="PTHR31001:SF90">
    <property type="entry name" value="CENTROMERE DNA-BINDING PROTEIN COMPLEX CBF3 SUBUNIT B"/>
    <property type="match status" value="1"/>
</dbReference>
<accession>A0A8E2E3C8</accession>
<gene>
    <name evidence="5" type="ORF">K432DRAFT_445997</name>
</gene>
<feature type="compositionally biased region" description="Polar residues" evidence="3">
    <location>
        <begin position="91"/>
        <end position="101"/>
    </location>
</feature>
<evidence type="ECO:0000313" key="5">
    <source>
        <dbReference type="EMBL" id="OCK76485.1"/>
    </source>
</evidence>
<reference evidence="5 6" key="1">
    <citation type="journal article" date="2016" name="Nat. Commun.">
        <title>Ectomycorrhizal ecology is imprinted in the genome of the dominant symbiotic fungus Cenococcum geophilum.</title>
        <authorList>
            <consortium name="DOE Joint Genome Institute"/>
            <person name="Peter M."/>
            <person name="Kohler A."/>
            <person name="Ohm R.A."/>
            <person name="Kuo A."/>
            <person name="Krutzmann J."/>
            <person name="Morin E."/>
            <person name="Arend M."/>
            <person name="Barry K.W."/>
            <person name="Binder M."/>
            <person name="Choi C."/>
            <person name="Clum A."/>
            <person name="Copeland A."/>
            <person name="Grisel N."/>
            <person name="Haridas S."/>
            <person name="Kipfer T."/>
            <person name="LaButti K."/>
            <person name="Lindquist E."/>
            <person name="Lipzen A."/>
            <person name="Maire R."/>
            <person name="Meier B."/>
            <person name="Mihaltcheva S."/>
            <person name="Molinier V."/>
            <person name="Murat C."/>
            <person name="Poggeler S."/>
            <person name="Quandt C.A."/>
            <person name="Sperisen C."/>
            <person name="Tritt A."/>
            <person name="Tisserant E."/>
            <person name="Crous P.W."/>
            <person name="Henrissat B."/>
            <person name="Nehls U."/>
            <person name="Egli S."/>
            <person name="Spatafora J.W."/>
            <person name="Grigoriev I.V."/>
            <person name="Martin F.M."/>
        </authorList>
    </citation>
    <scope>NUCLEOTIDE SEQUENCE [LARGE SCALE GENOMIC DNA]</scope>
    <source>
        <strain evidence="5 6">CBS 459.81</strain>
    </source>
</reference>
<feature type="region of interest" description="Disordered" evidence="3">
    <location>
        <begin position="81"/>
        <end position="101"/>
    </location>
</feature>
<keyword evidence="2" id="KW-0539">Nucleus</keyword>
<dbReference type="GO" id="GO:0008270">
    <property type="term" value="F:zinc ion binding"/>
    <property type="evidence" value="ECO:0007669"/>
    <property type="project" value="InterPro"/>
</dbReference>